<dbReference type="GO" id="GO:0080120">
    <property type="term" value="P:CAAX-box protein maturation"/>
    <property type="evidence" value="ECO:0007669"/>
    <property type="project" value="UniProtKB-ARBA"/>
</dbReference>
<keyword evidence="2" id="KW-1133">Transmembrane helix</keyword>
<feature type="transmembrane region" description="Helical" evidence="2">
    <location>
        <begin position="188"/>
        <end position="205"/>
    </location>
</feature>
<feature type="region of interest" description="Disordered" evidence="1">
    <location>
        <begin position="1"/>
        <end position="23"/>
    </location>
</feature>
<dbReference type="EMBL" id="VBAM01000069">
    <property type="protein sequence ID" value="TMJ15191.1"/>
    <property type="molecule type" value="Genomic_DNA"/>
</dbReference>
<feature type="transmembrane region" description="Helical" evidence="2">
    <location>
        <begin position="211"/>
        <end position="228"/>
    </location>
</feature>
<keyword evidence="2" id="KW-0472">Membrane</keyword>
<dbReference type="GO" id="GO:0008237">
    <property type="term" value="F:metallopeptidase activity"/>
    <property type="evidence" value="ECO:0007669"/>
    <property type="project" value="UniProtKB-KW"/>
</dbReference>
<keyword evidence="4" id="KW-0482">Metalloprotease</keyword>
<keyword evidence="2" id="KW-0812">Transmembrane</keyword>
<dbReference type="AlphaFoldDB" id="A0A537M4H8"/>
<gene>
    <name evidence="4" type="ORF">E6H02_02365</name>
</gene>
<evidence type="ECO:0000313" key="5">
    <source>
        <dbReference type="Proteomes" id="UP000320393"/>
    </source>
</evidence>
<sequence length="304" mass="30471">MSDQQTPPAERSGGRPPADRLEGSAGSWGMPLAVALGCAALAARGSPGPGALAATVAVGVIGGLVPVPDGATGRPWASRWLGALALGVAAFAIGRLIRPTVAASPVTAFAVTANLLAAVSEELFFRRLMYAWLARWGPALAVGVGCAALAARGSPGPGALAATVAVGVIGGLVPVPDGATGRPWASRWLGALALGVAAFAIGRLIRPTVAASPVTAFAVTANLLAAVSEELFFRRLMYAWLARWGPALAVGGTAVAFAVVHLPAYGILALPIDVAAGALFGWQRWVSGGWSASAVTHAVANLLQ</sequence>
<feature type="transmembrane region" description="Helical" evidence="2">
    <location>
        <begin position="132"/>
        <end position="151"/>
    </location>
</feature>
<feature type="transmembrane region" description="Helical" evidence="2">
    <location>
        <begin position="157"/>
        <end position="176"/>
    </location>
</feature>
<feature type="transmembrane region" description="Helical" evidence="2">
    <location>
        <begin position="49"/>
        <end position="68"/>
    </location>
</feature>
<dbReference type="Proteomes" id="UP000320393">
    <property type="component" value="Unassembled WGS sequence"/>
</dbReference>
<evidence type="ECO:0000259" key="3">
    <source>
        <dbReference type="Pfam" id="PF02517"/>
    </source>
</evidence>
<dbReference type="Pfam" id="PF02517">
    <property type="entry name" value="Rce1-like"/>
    <property type="match status" value="1"/>
</dbReference>
<organism evidence="4 5">
    <name type="scientific">Candidatus Segetimicrobium genomatis</name>
    <dbReference type="NCBI Taxonomy" id="2569760"/>
    <lineage>
        <taxon>Bacteria</taxon>
        <taxon>Bacillati</taxon>
        <taxon>Candidatus Sysuimicrobiota</taxon>
        <taxon>Candidatus Sysuimicrobiia</taxon>
        <taxon>Candidatus Sysuimicrobiales</taxon>
        <taxon>Candidatus Segetimicrobiaceae</taxon>
        <taxon>Candidatus Segetimicrobium</taxon>
    </lineage>
</organism>
<evidence type="ECO:0000256" key="2">
    <source>
        <dbReference type="SAM" id="Phobius"/>
    </source>
</evidence>
<feature type="transmembrane region" description="Helical" evidence="2">
    <location>
        <begin position="80"/>
        <end position="97"/>
    </location>
</feature>
<feature type="transmembrane region" description="Helical" evidence="2">
    <location>
        <begin position="240"/>
        <end position="259"/>
    </location>
</feature>
<accession>A0A537M4H8</accession>
<keyword evidence="4" id="KW-0645">Protease</keyword>
<evidence type="ECO:0000313" key="4">
    <source>
        <dbReference type="EMBL" id="TMJ15191.1"/>
    </source>
</evidence>
<evidence type="ECO:0000256" key="1">
    <source>
        <dbReference type="SAM" id="MobiDB-lite"/>
    </source>
</evidence>
<proteinExistence type="predicted"/>
<dbReference type="GO" id="GO:0004175">
    <property type="term" value="F:endopeptidase activity"/>
    <property type="evidence" value="ECO:0007669"/>
    <property type="project" value="UniProtKB-ARBA"/>
</dbReference>
<protein>
    <submittedName>
        <fullName evidence="4">CPBP family intramembrane metalloprotease</fullName>
    </submittedName>
</protein>
<reference evidence="4 5" key="1">
    <citation type="journal article" date="2019" name="Nat. Microbiol.">
        <title>Mediterranean grassland soil C-N compound turnover is dependent on rainfall and depth, and is mediated by genomically divergent microorganisms.</title>
        <authorList>
            <person name="Diamond S."/>
            <person name="Andeer P.F."/>
            <person name="Li Z."/>
            <person name="Crits-Christoph A."/>
            <person name="Burstein D."/>
            <person name="Anantharaman K."/>
            <person name="Lane K.R."/>
            <person name="Thomas B.C."/>
            <person name="Pan C."/>
            <person name="Northen T.R."/>
            <person name="Banfield J.F."/>
        </authorList>
    </citation>
    <scope>NUCLEOTIDE SEQUENCE [LARGE SCALE GENOMIC DNA]</scope>
    <source>
        <strain evidence="4">NP_5</strain>
    </source>
</reference>
<feature type="transmembrane region" description="Helical" evidence="2">
    <location>
        <begin position="21"/>
        <end position="43"/>
    </location>
</feature>
<dbReference type="InterPro" id="IPR003675">
    <property type="entry name" value="Rce1/LyrA-like_dom"/>
</dbReference>
<dbReference type="GO" id="GO:0006508">
    <property type="term" value="P:proteolysis"/>
    <property type="evidence" value="ECO:0007669"/>
    <property type="project" value="UniProtKB-KW"/>
</dbReference>
<name>A0A537M4H8_9BACT</name>
<feature type="domain" description="CAAX prenyl protease 2/Lysostaphin resistance protein A-like" evidence="3">
    <location>
        <begin position="215"/>
        <end position="303"/>
    </location>
</feature>
<keyword evidence="4" id="KW-0378">Hydrolase</keyword>
<comment type="caution">
    <text evidence="4">The sequence shown here is derived from an EMBL/GenBank/DDBJ whole genome shotgun (WGS) entry which is preliminary data.</text>
</comment>
<feature type="transmembrane region" description="Helical" evidence="2">
    <location>
        <begin position="103"/>
        <end position="120"/>
    </location>
</feature>